<evidence type="ECO:0000313" key="3">
    <source>
        <dbReference type="Proteomes" id="UP000465667"/>
    </source>
</evidence>
<dbReference type="KEGG" id="hale:G3A49_13360"/>
<dbReference type="GeneID" id="44084415"/>
<evidence type="ECO:0000313" key="2">
    <source>
        <dbReference type="EMBL" id="QIB79067.1"/>
    </source>
</evidence>
<keyword evidence="1" id="KW-0472">Membrane</keyword>
<dbReference type="EMBL" id="CP048738">
    <property type="protein sequence ID" value="QIB79067.1"/>
    <property type="molecule type" value="Genomic_DNA"/>
</dbReference>
<dbReference type="AlphaFoldDB" id="A0A6C0UV64"/>
<dbReference type="RefSeq" id="WP_163489340.1">
    <property type="nucleotide sequence ID" value="NZ_CP048738.1"/>
</dbReference>
<feature type="transmembrane region" description="Helical" evidence="1">
    <location>
        <begin position="6"/>
        <end position="28"/>
    </location>
</feature>
<protein>
    <submittedName>
        <fullName evidence="2">Uncharacterized protein</fullName>
    </submittedName>
</protein>
<sequence length="319" mass="35923">MQSGTVGTRLVFFLFLLIPGYAAVRSYLWANIALDDTTRLTKLVLMSIGGFASLAIVSVIRKLWGWDVASYHDSELLRALTINEELTLSVVSNLSVLESTALIVSQSLIAIVGGVLVGASRVVLIDAERDDRQQLQQPWEELYNQIRIGDELTVITHSGEKITGNLKQIGNPPREHDLILTNPKKAFIDTYDHSENDKAGPMGELSYHHQQDISRVIAHREWTEAERGKLNATYMRSLQWGLYFRDKIIHPRDTISGITSYGANLLSKIRSDSEQEETSDKLDLSPGYRIERIEDDNGQSIRIEAITEKEEEGKEELED</sequence>
<accession>A0A6C0UV64</accession>
<proteinExistence type="predicted"/>
<feature type="transmembrane region" description="Helical" evidence="1">
    <location>
        <begin position="101"/>
        <end position="124"/>
    </location>
</feature>
<organism evidence="2 3">
    <name type="scientific">Haloferax volcanii</name>
    <name type="common">Halobacterium volcanii</name>
    <dbReference type="NCBI Taxonomy" id="2246"/>
    <lineage>
        <taxon>Archaea</taxon>
        <taxon>Methanobacteriati</taxon>
        <taxon>Methanobacteriota</taxon>
        <taxon>Stenosarchaea group</taxon>
        <taxon>Halobacteria</taxon>
        <taxon>Halobacteriales</taxon>
        <taxon>Haloferacaceae</taxon>
        <taxon>Haloferax</taxon>
    </lineage>
</organism>
<evidence type="ECO:0000256" key="1">
    <source>
        <dbReference type="SAM" id="Phobius"/>
    </source>
</evidence>
<feature type="transmembrane region" description="Helical" evidence="1">
    <location>
        <begin position="40"/>
        <end position="60"/>
    </location>
</feature>
<reference evidence="2 3" key="1">
    <citation type="submission" date="2020-02" db="EMBL/GenBank/DDBJ databases">
        <title>Whole genome sequence of Haloferax alexandrinus pws1.</title>
        <authorList>
            <person name="Verma D.K."/>
            <person name="Gopal K."/>
            <person name="Prasad E.S."/>
        </authorList>
    </citation>
    <scope>NUCLEOTIDE SEQUENCE [LARGE SCALE GENOMIC DNA]</scope>
    <source>
        <strain evidence="3">wsp1</strain>
    </source>
</reference>
<dbReference type="Proteomes" id="UP000465667">
    <property type="component" value="Chromosome"/>
</dbReference>
<keyword evidence="1" id="KW-1133">Transmembrane helix</keyword>
<name>A0A6C0UV64_HALVO</name>
<gene>
    <name evidence="2" type="ORF">G3A49_13360</name>
</gene>
<keyword evidence="1" id="KW-0812">Transmembrane</keyword>